<organism evidence="1 2">
    <name type="scientific">Aspergillus eucalypticola (strain CBS 122712 / IBT 29274)</name>
    <dbReference type="NCBI Taxonomy" id="1448314"/>
    <lineage>
        <taxon>Eukaryota</taxon>
        <taxon>Fungi</taxon>
        <taxon>Dikarya</taxon>
        <taxon>Ascomycota</taxon>
        <taxon>Pezizomycotina</taxon>
        <taxon>Eurotiomycetes</taxon>
        <taxon>Eurotiomycetidae</taxon>
        <taxon>Eurotiales</taxon>
        <taxon>Aspergillaceae</taxon>
        <taxon>Aspergillus</taxon>
        <taxon>Aspergillus subgen. Circumdati</taxon>
    </lineage>
</organism>
<accession>A0A317UTA0</accession>
<dbReference type="Proteomes" id="UP000246171">
    <property type="component" value="Unassembled WGS sequence"/>
</dbReference>
<dbReference type="GeneID" id="37048103"/>
<evidence type="ECO:0000313" key="1">
    <source>
        <dbReference type="EMBL" id="PWY64579.1"/>
    </source>
</evidence>
<proteinExistence type="predicted"/>
<keyword evidence="2" id="KW-1185">Reference proteome</keyword>
<sequence>MRLFAGYAALHNVSGYLVIQVGNASLFRCWVRGSGLGYIMIDMALNGYMVVRWSLSCGGVCRWVRMEGSLSVSVL</sequence>
<evidence type="ECO:0000313" key="2">
    <source>
        <dbReference type="Proteomes" id="UP000246171"/>
    </source>
</evidence>
<protein>
    <submittedName>
        <fullName evidence="1">Uncharacterized protein</fullName>
    </submittedName>
</protein>
<gene>
    <name evidence="1" type="ORF">BO83DRAFT_137074</name>
</gene>
<comment type="caution">
    <text evidence="1">The sequence shown here is derived from an EMBL/GenBank/DDBJ whole genome shotgun (WGS) entry which is preliminary data.</text>
</comment>
<dbReference type="VEuPathDB" id="FungiDB:BO83DRAFT_137074"/>
<name>A0A317UTA0_ASPEC</name>
<dbReference type="RefSeq" id="XP_025383980.1">
    <property type="nucleotide sequence ID" value="XM_025526141.1"/>
</dbReference>
<dbReference type="EMBL" id="MSFU01000030">
    <property type="protein sequence ID" value="PWY64579.1"/>
    <property type="molecule type" value="Genomic_DNA"/>
</dbReference>
<dbReference type="AlphaFoldDB" id="A0A317UTA0"/>
<reference evidence="1" key="1">
    <citation type="submission" date="2016-12" db="EMBL/GenBank/DDBJ databases">
        <title>The genomes of Aspergillus section Nigri reveals drivers in fungal speciation.</title>
        <authorList>
            <consortium name="DOE Joint Genome Institute"/>
            <person name="Vesth T.C."/>
            <person name="Nybo J."/>
            <person name="Theobald S."/>
            <person name="Brandl J."/>
            <person name="Frisvad J.C."/>
            <person name="Nielsen K.F."/>
            <person name="Lyhne E.K."/>
            <person name="Kogle M.E."/>
            <person name="Kuo A."/>
            <person name="Riley R."/>
            <person name="Clum A."/>
            <person name="Nolan M."/>
            <person name="Lipzen A."/>
            <person name="Salamov A."/>
            <person name="Henrissat B."/>
            <person name="Wiebenga A."/>
            <person name="De vries R.P."/>
            <person name="Grigoriev I.V."/>
            <person name="Mortensen U.H."/>
            <person name="Andersen M.R."/>
            <person name="Baker S.E."/>
        </authorList>
    </citation>
    <scope>NUCLEOTIDE SEQUENCE</scope>
    <source>
        <strain evidence="1">CBS 122712</strain>
    </source>
</reference>